<evidence type="ECO:0000259" key="2">
    <source>
        <dbReference type="SMART" id="SM00256"/>
    </source>
</evidence>
<dbReference type="AlphaFoldDB" id="A0A9R0W541"/>
<organism evidence="3 4">
    <name type="scientific">Triticum turgidum subsp. durum</name>
    <name type="common">Durum wheat</name>
    <name type="synonym">Triticum durum</name>
    <dbReference type="NCBI Taxonomy" id="4567"/>
    <lineage>
        <taxon>Eukaryota</taxon>
        <taxon>Viridiplantae</taxon>
        <taxon>Streptophyta</taxon>
        <taxon>Embryophyta</taxon>
        <taxon>Tracheophyta</taxon>
        <taxon>Spermatophyta</taxon>
        <taxon>Magnoliopsida</taxon>
        <taxon>Liliopsida</taxon>
        <taxon>Poales</taxon>
        <taxon>Poaceae</taxon>
        <taxon>BOP clade</taxon>
        <taxon>Pooideae</taxon>
        <taxon>Triticodae</taxon>
        <taxon>Triticeae</taxon>
        <taxon>Triticinae</taxon>
        <taxon>Triticum</taxon>
    </lineage>
</organism>
<evidence type="ECO:0000313" key="4">
    <source>
        <dbReference type="Proteomes" id="UP000324705"/>
    </source>
</evidence>
<dbReference type="InterPro" id="IPR001810">
    <property type="entry name" value="F-box_dom"/>
</dbReference>
<evidence type="ECO:0000313" key="3">
    <source>
        <dbReference type="EMBL" id="VAH97695.1"/>
    </source>
</evidence>
<dbReference type="OMA" id="RFAHSIT"/>
<dbReference type="PANTHER" id="PTHR32133:SF376">
    <property type="entry name" value="F-BOX DOMAIN-CONTAINING PROTEIN"/>
    <property type="match status" value="1"/>
</dbReference>
<dbReference type="SUPFAM" id="SSF81383">
    <property type="entry name" value="F-box domain"/>
    <property type="match status" value="1"/>
</dbReference>
<dbReference type="Gene3D" id="1.20.1280.50">
    <property type="match status" value="1"/>
</dbReference>
<dbReference type="Gramene" id="TRITD4Av1G225280.1">
    <property type="protein sequence ID" value="TRITD4Av1G225280.1"/>
    <property type="gene ID" value="TRITD4Av1G225280"/>
</dbReference>
<dbReference type="PANTHER" id="PTHR32133">
    <property type="entry name" value="OS07G0120400 PROTEIN"/>
    <property type="match status" value="1"/>
</dbReference>
<accession>A0A9R0W541</accession>
<dbReference type="EMBL" id="LT934117">
    <property type="protein sequence ID" value="VAH97695.1"/>
    <property type="molecule type" value="Genomic_DNA"/>
</dbReference>
<dbReference type="Proteomes" id="UP000324705">
    <property type="component" value="Chromosome 4A"/>
</dbReference>
<gene>
    <name evidence="3" type="ORF">TRITD_4Av1G225280</name>
</gene>
<protein>
    <recommendedName>
        <fullName evidence="2">F-box domain-containing protein</fullName>
    </recommendedName>
</protein>
<proteinExistence type="predicted"/>
<feature type="region of interest" description="Disordered" evidence="1">
    <location>
        <begin position="427"/>
        <end position="447"/>
    </location>
</feature>
<evidence type="ECO:0000256" key="1">
    <source>
        <dbReference type="SAM" id="MobiDB-lite"/>
    </source>
</evidence>
<feature type="domain" description="F-box" evidence="2">
    <location>
        <begin position="15"/>
        <end position="58"/>
    </location>
</feature>
<dbReference type="CDD" id="cd22157">
    <property type="entry name" value="F-box_AtFBW1-like"/>
    <property type="match status" value="1"/>
</dbReference>
<sequence>MAASPPRRRASPPSIPDELFEEILLRLPPDDPACLLRASLVCKAWSHTVSSPRFRRRLHELHPTPPVLGVLHNWEYDAIPRFIHTTASSFSLAAPDSRSWRALDYRHGRALFLSKGQDAEELLVWGPITGAQQRVPVPAAFQGDYPTAAVFCAMDGCGHRDCFGGPFRVVFVFCVDEEDAELDPFLTSAAVYSSETGMWGELTSMHGEFVMYFEFYSSVLIGRSLYFLSDGGLILEYDLVRHGLTVFNTPHCQPDYMSDDDGFDYRYNLMLAEGGALGVSQELGQRLKLWTKEPSYGTYAIWVLSRVINLNMLLPNDALVDATNSVQVLGFAQEANVIFVVTVAGLFSIELQSKRVSKNNVVMVGPGGDLAMAPAAQPEVQEKEMDGSAPLPSNFFHNVEQEFPSLYQVVVPEEEAARFAHSITAEGNDKHHWMEEGTQPDPEPEEPAADEFIYGLPCPHFSPEMIRMCSRMLWPHLHPCPPSSPASSTYHQLNSL</sequence>
<reference evidence="3 4" key="1">
    <citation type="submission" date="2017-09" db="EMBL/GenBank/DDBJ databases">
        <authorList>
            <consortium name="International Durum Wheat Genome Sequencing Consortium (IDWGSC)"/>
            <person name="Milanesi L."/>
        </authorList>
    </citation>
    <scope>NUCLEOTIDE SEQUENCE [LARGE SCALE GENOMIC DNA]</scope>
    <source>
        <strain evidence="4">cv. Svevo</strain>
    </source>
</reference>
<dbReference type="Pfam" id="PF00646">
    <property type="entry name" value="F-box"/>
    <property type="match status" value="1"/>
</dbReference>
<dbReference type="SMART" id="SM00256">
    <property type="entry name" value="FBOX"/>
    <property type="match status" value="1"/>
</dbReference>
<dbReference type="InterPro" id="IPR036047">
    <property type="entry name" value="F-box-like_dom_sf"/>
</dbReference>
<keyword evidence="4" id="KW-1185">Reference proteome</keyword>
<name>A0A9R0W541_TRITD</name>